<dbReference type="GO" id="GO:0008720">
    <property type="term" value="F:D-lactate dehydrogenase (NAD+) activity"/>
    <property type="evidence" value="ECO:0007669"/>
    <property type="project" value="TreeGrafter"/>
</dbReference>
<keyword evidence="9" id="KW-1185">Reference proteome</keyword>
<comment type="caution">
    <text evidence="8">The sequence shown here is derived from an EMBL/GenBank/DDBJ whole genome shotgun (WGS) entry which is preliminary data.</text>
</comment>
<dbReference type="InterPro" id="IPR006139">
    <property type="entry name" value="D-isomer_2_OHA_DH_cat_dom"/>
</dbReference>
<evidence type="ECO:0000259" key="7">
    <source>
        <dbReference type="Pfam" id="PF02826"/>
    </source>
</evidence>
<dbReference type="EC" id="1.1.1.81" evidence="8"/>
<dbReference type="InterPro" id="IPR029752">
    <property type="entry name" value="D-isomer_DH_CS1"/>
</dbReference>
<evidence type="ECO:0000256" key="3">
    <source>
        <dbReference type="ARBA" id="ARBA00023027"/>
    </source>
</evidence>
<name>A0A7K0DZT0_9NOCA</name>
<dbReference type="GO" id="GO:0016618">
    <property type="term" value="F:hydroxypyruvate reductase [NAD(P)H] activity"/>
    <property type="evidence" value="ECO:0007669"/>
    <property type="project" value="UniProtKB-EC"/>
</dbReference>
<feature type="compositionally biased region" description="Low complexity" evidence="5">
    <location>
        <begin position="34"/>
        <end position="44"/>
    </location>
</feature>
<dbReference type="SUPFAM" id="SSF51735">
    <property type="entry name" value="NAD(P)-binding Rossmann-fold domains"/>
    <property type="match status" value="1"/>
</dbReference>
<evidence type="ECO:0000313" key="9">
    <source>
        <dbReference type="Proteomes" id="UP000431401"/>
    </source>
</evidence>
<accession>A0A7K0DZT0</accession>
<dbReference type="InterPro" id="IPR029753">
    <property type="entry name" value="D-isomer_DH_CS"/>
</dbReference>
<dbReference type="EMBL" id="WEGI01000016">
    <property type="protein sequence ID" value="MQY31068.1"/>
    <property type="molecule type" value="Genomic_DNA"/>
</dbReference>
<dbReference type="PANTHER" id="PTHR43026:SF1">
    <property type="entry name" value="2-HYDROXYACID DEHYDROGENASE HOMOLOG 1-RELATED"/>
    <property type="match status" value="1"/>
</dbReference>
<evidence type="ECO:0000256" key="2">
    <source>
        <dbReference type="ARBA" id="ARBA00023002"/>
    </source>
</evidence>
<dbReference type="InterPro" id="IPR006140">
    <property type="entry name" value="D-isomer_DH_NAD-bd"/>
</dbReference>
<evidence type="ECO:0000256" key="1">
    <source>
        <dbReference type="ARBA" id="ARBA00005854"/>
    </source>
</evidence>
<dbReference type="Pfam" id="PF00389">
    <property type="entry name" value="2-Hacid_dh"/>
    <property type="match status" value="1"/>
</dbReference>
<dbReference type="AlphaFoldDB" id="A0A7K0DZT0"/>
<dbReference type="PROSITE" id="PS00065">
    <property type="entry name" value="D_2_HYDROXYACID_DH_1"/>
    <property type="match status" value="1"/>
</dbReference>
<protein>
    <submittedName>
        <fullName evidence="8">Glyoxylate/hydroxypyruvate reductase B</fullName>
        <ecNumber evidence="8">1.1.1.81</ecNumber>
    </submittedName>
</protein>
<dbReference type="SUPFAM" id="SSF52283">
    <property type="entry name" value="Formate/glycerate dehydrogenase catalytic domain-like"/>
    <property type="match status" value="1"/>
</dbReference>
<gene>
    <name evidence="8" type="primary">ghrB</name>
    <name evidence="8" type="ORF">NRB56_66750</name>
</gene>
<keyword evidence="3" id="KW-0520">NAD</keyword>
<sequence>MVTGRGGRPVGPDGRGRTPGVAYGPDPGNGCVTSSGRAARPPSRRASVTGMEILAFGVQADEQPLLVAAFGDRHRVHSLTEFLTADTAPLAAGHEVISTGVNARLDATALGILAAGGTRMIAQRSTGFNNIDLGAAAELGFTVARVSYYSPYSVAEFAWTLATAVNRRLVRAVNRSREFDFRLDGLIGRDVHGSVVGVVGTGKIGAAFARIGHGFGARLLGWDVAENPFCRDELGMEYVALDRLLTESDWVSLHVPLVADTHHLIDATALSRMRDDAILVNSSRGGLVDANALVETLRAGRLRGVGLDVYEEETGLFFTDRSLAGIADDTLARLMTFPNVLVTSHQAYFTATAVGQIVATTAANVEDYLAGRRSANTLVPAAS</sequence>
<keyword evidence="8" id="KW-0670">Pyruvate</keyword>
<feature type="region of interest" description="Disordered" evidence="5">
    <location>
        <begin position="1"/>
        <end position="44"/>
    </location>
</feature>
<evidence type="ECO:0000256" key="5">
    <source>
        <dbReference type="SAM" id="MobiDB-lite"/>
    </source>
</evidence>
<dbReference type="PANTHER" id="PTHR43026">
    <property type="entry name" value="2-HYDROXYACID DEHYDROGENASE HOMOLOG 1-RELATED"/>
    <property type="match status" value="1"/>
</dbReference>
<reference evidence="8 9" key="1">
    <citation type="submission" date="2019-10" db="EMBL/GenBank/DDBJ databases">
        <title>Nocardia macrotermitis sp. nov. and Nocardia aurantia sp. nov., isolated from the gut of fungus growing-termite Macrotermes natalensis.</title>
        <authorList>
            <person name="Benndorf R."/>
            <person name="Schwitalla J."/>
            <person name="Martin K."/>
            <person name="De Beer W."/>
            <person name="Kaster A.-K."/>
            <person name="Vollmers J."/>
            <person name="Poulsen M."/>
            <person name="Beemelmanns C."/>
        </authorList>
    </citation>
    <scope>NUCLEOTIDE SEQUENCE [LARGE SCALE GENOMIC DNA]</scope>
    <source>
        <strain evidence="8 9">RB56</strain>
    </source>
</reference>
<dbReference type="GO" id="GO:0051287">
    <property type="term" value="F:NAD binding"/>
    <property type="evidence" value="ECO:0007669"/>
    <property type="project" value="InterPro"/>
</dbReference>
<evidence type="ECO:0000256" key="4">
    <source>
        <dbReference type="RuleBase" id="RU003719"/>
    </source>
</evidence>
<proteinExistence type="inferred from homology"/>
<dbReference type="Gene3D" id="3.40.50.720">
    <property type="entry name" value="NAD(P)-binding Rossmann-like Domain"/>
    <property type="match status" value="2"/>
</dbReference>
<organism evidence="8 9">
    <name type="scientific">Nocardia aurantia</name>
    <dbReference type="NCBI Taxonomy" id="2585199"/>
    <lineage>
        <taxon>Bacteria</taxon>
        <taxon>Bacillati</taxon>
        <taxon>Actinomycetota</taxon>
        <taxon>Actinomycetes</taxon>
        <taxon>Mycobacteriales</taxon>
        <taxon>Nocardiaceae</taxon>
        <taxon>Nocardia</taxon>
    </lineage>
</organism>
<dbReference type="InterPro" id="IPR036291">
    <property type="entry name" value="NAD(P)-bd_dom_sf"/>
</dbReference>
<evidence type="ECO:0000259" key="6">
    <source>
        <dbReference type="Pfam" id="PF00389"/>
    </source>
</evidence>
<keyword evidence="2 4" id="KW-0560">Oxidoreductase</keyword>
<comment type="similarity">
    <text evidence="1 4">Belongs to the D-isomer specific 2-hydroxyacid dehydrogenase family.</text>
</comment>
<dbReference type="PROSITE" id="PS00671">
    <property type="entry name" value="D_2_HYDROXYACID_DH_3"/>
    <property type="match status" value="1"/>
</dbReference>
<evidence type="ECO:0000313" key="8">
    <source>
        <dbReference type="EMBL" id="MQY31068.1"/>
    </source>
</evidence>
<feature type="domain" description="D-isomer specific 2-hydroxyacid dehydrogenase NAD-binding" evidence="7">
    <location>
        <begin position="161"/>
        <end position="347"/>
    </location>
</feature>
<dbReference type="InterPro" id="IPR058205">
    <property type="entry name" value="D-LDH-like"/>
</dbReference>
<dbReference type="Pfam" id="PF02826">
    <property type="entry name" value="2-Hacid_dh_C"/>
    <property type="match status" value="1"/>
</dbReference>
<feature type="domain" description="D-isomer specific 2-hydroxyacid dehydrogenase catalytic" evidence="6">
    <location>
        <begin position="62"/>
        <end position="377"/>
    </location>
</feature>
<dbReference type="Proteomes" id="UP000431401">
    <property type="component" value="Unassembled WGS sequence"/>
</dbReference>